<dbReference type="InterPro" id="IPR000847">
    <property type="entry name" value="LysR_HTH_N"/>
</dbReference>
<evidence type="ECO:0000259" key="5">
    <source>
        <dbReference type="PROSITE" id="PS50931"/>
    </source>
</evidence>
<gene>
    <name evidence="6" type="ORF">H9811_07520</name>
</gene>
<reference evidence="6" key="1">
    <citation type="journal article" date="2021" name="PeerJ">
        <title>Extensive microbial diversity within the chicken gut microbiome revealed by metagenomics and culture.</title>
        <authorList>
            <person name="Gilroy R."/>
            <person name="Ravi A."/>
            <person name="Getino M."/>
            <person name="Pursley I."/>
            <person name="Horton D.L."/>
            <person name="Alikhan N.F."/>
            <person name="Baker D."/>
            <person name="Gharbi K."/>
            <person name="Hall N."/>
            <person name="Watson M."/>
            <person name="Adriaenssens E.M."/>
            <person name="Foster-Nyarko E."/>
            <person name="Jarju S."/>
            <person name="Secka A."/>
            <person name="Antonio M."/>
            <person name="Oren A."/>
            <person name="Chaudhuri R.R."/>
            <person name="La Ragione R."/>
            <person name="Hildebrand F."/>
            <person name="Pallen M.J."/>
        </authorList>
    </citation>
    <scope>NUCLEOTIDE SEQUENCE</scope>
    <source>
        <strain evidence="6">ChiSxjej1B13-11774</strain>
    </source>
</reference>
<dbReference type="SUPFAM" id="SSF53850">
    <property type="entry name" value="Periplasmic binding protein-like II"/>
    <property type="match status" value="1"/>
</dbReference>
<dbReference type="InterPro" id="IPR005119">
    <property type="entry name" value="LysR_subst-bd"/>
</dbReference>
<dbReference type="PROSITE" id="PS50931">
    <property type="entry name" value="HTH_LYSR"/>
    <property type="match status" value="1"/>
</dbReference>
<evidence type="ECO:0000256" key="4">
    <source>
        <dbReference type="ARBA" id="ARBA00023163"/>
    </source>
</evidence>
<dbReference type="PANTHER" id="PTHR30126">
    <property type="entry name" value="HTH-TYPE TRANSCRIPTIONAL REGULATOR"/>
    <property type="match status" value="1"/>
</dbReference>
<evidence type="ECO:0000313" key="6">
    <source>
        <dbReference type="EMBL" id="HIZ42397.1"/>
    </source>
</evidence>
<dbReference type="AlphaFoldDB" id="A0A9D2JAS6"/>
<dbReference type="GO" id="GO:0000976">
    <property type="term" value="F:transcription cis-regulatory region binding"/>
    <property type="evidence" value="ECO:0007669"/>
    <property type="project" value="TreeGrafter"/>
</dbReference>
<organism evidence="6 7">
    <name type="scientific">Candidatus Gemmiger excrementigallinarum</name>
    <dbReference type="NCBI Taxonomy" id="2838609"/>
    <lineage>
        <taxon>Bacteria</taxon>
        <taxon>Bacillati</taxon>
        <taxon>Bacillota</taxon>
        <taxon>Clostridia</taxon>
        <taxon>Eubacteriales</taxon>
        <taxon>Gemmiger</taxon>
    </lineage>
</organism>
<dbReference type="Gene3D" id="1.10.10.10">
    <property type="entry name" value="Winged helix-like DNA-binding domain superfamily/Winged helix DNA-binding domain"/>
    <property type="match status" value="1"/>
</dbReference>
<comment type="caution">
    <text evidence="6">The sequence shown here is derived from an EMBL/GenBank/DDBJ whole genome shotgun (WGS) entry which is preliminary data.</text>
</comment>
<accession>A0A9D2JAS6</accession>
<dbReference type="SUPFAM" id="SSF46785">
    <property type="entry name" value="Winged helix' DNA-binding domain"/>
    <property type="match status" value="1"/>
</dbReference>
<evidence type="ECO:0000256" key="2">
    <source>
        <dbReference type="ARBA" id="ARBA00023015"/>
    </source>
</evidence>
<keyword evidence="3" id="KW-0238">DNA-binding</keyword>
<dbReference type="PRINTS" id="PR00039">
    <property type="entry name" value="HTHLYSR"/>
</dbReference>
<dbReference type="InterPro" id="IPR036388">
    <property type="entry name" value="WH-like_DNA-bd_sf"/>
</dbReference>
<dbReference type="Gene3D" id="3.40.190.290">
    <property type="match status" value="1"/>
</dbReference>
<dbReference type="Pfam" id="PF03466">
    <property type="entry name" value="LysR_substrate"/>
    <property type="match status" value="1"/>
</dbReference>
<dbReference type="GO" id="GO:0003700">
    <property type="term" value="F:DNA-binding transcription factor activity"/>
    <property type="evidence" value="ECO:0007669"/>
    <property type="project" value="InterPro"/>
</dbReference>
<comment type="similarity">
    <text evidence="1">Belongs to the LysR transcriptional regulatory family.</text>
</comment>
<dbReference type="Pfam" id="PF00126">
    <property type="entry name" value="HTH_1"/>
    <property type="match status" value="1"/>
</dbReference>
<keyword evidence="2" id="KW-0805">Transcription regulation</keyword>
<sequence length="292" mass="31751">MTLRHLRIFAEVYRAGNVTRAAEVLHMTQPAVTRAVQELEQHYGVRLFERMYRHLSPTEGGRRLYPQAVHLLDAFDRMETGLRDWDSLGVVRVGATVTLGGALLPGLARQFAAQYPGIELQVTVANGGSLTAALCENRLDLALLENGPSLPELHCEQLGTDRLCVVLAPTHPLAAQSSLTLEQLAAAPLLVREPGSTARAVLENALAAQGLALHPAWESVSTEALLQAAAEGLGVAVLPEQRAQPAAQGGRICLRPIGDGAFVRRRVIAWHREKYLTASMQRFIDLCRAQAR</sequence>
<dbReference type="EMBL" id="DXBP01000049">
    <property type="protein sequence ID" value="HIZ42397.1"/>
    <property type="molecule type" value="Genomic_DNA"/>
</dbReference>
<evidence type="ECO:0000256" key="3">
    <source>
        <dbReference type="ARBA" id="ARBA00023125"/>
    </source>
</evidence>
<dbReference type="PANTHER" id="PTHR30126:SF94">
    <property type="entry name" value="LYSR FAMILY TRANSCRIPTIONAL REGULATOR"/>
    <property type="match status" value="1"/>
</dbReference>
<evidence type="ECO:0000313" key="7">
    <source>
        <dbReference type="Proteomes" id="UP000824048"/>
    </source>
</evidence>
<keyword evidence="4" id="KW-0804">Transcription</keyword>
<dbReference type="InterPro" id="IPR036390">
    <property type="entry name" value="WH_DNA-bd_sf"/>
</dbReference>
<name>A0A9D2JAS6_9FIRM</name>
<feature type="domain" description="HTH lysR-type" evidence="5">
    <location>
        <begin position="1"/>
        <end position="58"/>
    </location>
</feature>
<dbReference type="Proteomes" id="UP000824048">
    <property type="component" value="Unassembled WGS sequence"/>
</dbReference>
<evidence type="ECO:0000256" key="1">
    <source>
        <dbReference type="ARBA" id="ARBA00009437"/>
    </source>
</evidence>
<dbReference type="FunFam" id="1.10.10.10:FF:000001">
    <property type="entry name" value="LysR family transcriptional regulator"/>
    <property type="match status" value="1"/>
</dbReference>
<protein>
    <submittedName>
        <fullName evidence="6">LysR family transcriptional regulator</fullName>
    </submittedName>
</protein>
<proteinExistence type="inferred from homology"/>
<reference evidence="6" key="2">
    <citation type="submission" date="2021-04" db="EMBL/GenBank/DDBJ databases">
        <authorList>
            <person name="Gilroy R."/>
        </authorList>
    </citation>
    <scope>NUCLEOTIDE SEQUENCE</scope>
    <source>
        <strain evidence="6">ChiSxjej1B13-11774</strain>
    </source>
</reference>